<organism evidence="1 2">
    <name type="scientific">Bacteroides faecium</name>
    <dbReference type="NCBI Taxonomy" id="2715212"/>
    <lineage>
        <taxon>Bacteria</taxon>
        <taxon>Pseudomonadati</taxon>
        <taxon>Bacteroidota</taxon>
        <taxon>Bacteroidia</taxon>
        <taxon>Bacteroidales</taxon>
        <taxon>Bacteroidaceae</taxon>
        <taxon>Bacteroides</taxon>
    </lineage>
</organism>
<sequence>MKKILTYIFIGATMASLSGCLDNDNNYNYSEVNELEKKIGITGMKAEYLLAFQEEVTITPSFELTIDKENPDVSYEWRLDGILLPDETNPSCTFSFERGGMHEVTYTVIDNKTGIKFSKSCTLRVRSPFARGWLVLSEDGARNSRLSFVGASSINYKLTVTDGTTVAEIDRDSLVYNQVVEDVISGLGSHPKGLLLNAGYLGAYGEVLEIPDEVIVMQDRWAELNGITLEREVYTDEEFRGDLPQNFDPVSAAMTYSAKALLNSDGYIYWANMVTHKDFHSCGYTSFPVGKNKKFKGLYQSYKVNKYHGAMPVLTEDNEIAGLIDDAIPEYGNPDVLEISDYSSLVYSVQTGEDKETPVDERYKLEDGWKILAMMPASSNDAGYQETRPGWVAIINNGPQYKLLYFQWKLANPRYSSKISTISFEEYELDGLTGFTDMAVFNNKKYVVIANGNDLYYFQYGAGSEAVLKKFHTFNSSVKSLAANDIYVFYNRSYPVGWQPEHNGQLGVALEDNTFSIYEVWETEDSKAVATDVKIDQLFPDPANPVTNNFGKIVDIHYKYGSVGEFLEFKY</sequence>
<accession>A0A6H0KKC1</accession>
<dbReference type="Proteomes" id="UP000501780">
    <property type="component" value="Chromosome"/>
</dbReference>
<dbReference type="RefSeq" id="WP_167961006.1">
    <property type="nucleotide sequence ID" value="NZ_CP050831.1"/>
</dbReference>
<protein>
    <recommendedName>
        <fullName evidence="3">PKD domain-containing protein</fullName>
    </recommendedName>
</protein>
<keyword evidence="2" id="KW-1185">Reference proteome</keyword>
<dbReference type="InterPro" id="IPR032183">
    <property type="entry name" value="PKD-like"/>
</dbReference>
<proteinExistence type="predicted"/>
<dbReference type="Pfam" id="PF16407">
    <property type="entry name" value="PKD_2"/>
    <property type="match status" value="1"/>
</dbReference>
<name>A0A6H0KKC1_9BACE</name>
<evidence type="ECO:0008006" key="3">
    <source>
        <dbReference type="Google" id="ProtNLM"/>
    </source>
</evidence>
<dbReference type="PROSITE" id="PS51257">
    <property type="entry name" value="PROKAR_LIPOPROTEIN"/>
    <property type="match status" value="1"/>
</dbReference>
<dbReference type="EMBL" id="CP050831">
    <property type="protein sequence ID" value="QIU93659.1"/>
    <property type="molecule type" value="Genomic_DNA"/>
</dbReference>
<evidence type="ECO:0000313" key="1">
    <source>
        <dbReference type="EMBL" id="QIU93659.1"/>
    </source>
</evidence>
<reference evidence="1 2" key="1">
    <citation type="submission" date="2020-03" db="EMBL/GenBank/DDBJ databases">
        <title>Genomic analysis of Bacteroides faecium CBA7301.</title>
        <authorList>
            <person name="Kim J."/>
            <person name="Roh S.W."/>
        </authorList>
    </citation>
    <scope>NUCLEOTIDE SEQUENCE [LARGE SCALE GENOMIC DNA]</scope>
    <source>
        <strain evidence="1 2">CBA7301</strain>
    </source>
</reference>
<dbReference type="AlphaFoldDB" id="A0A6H0KKC1"/>
<gene>
    <name evidence="1" type="ORF">BacF7301_05615</name>
</gene>
<evidence type="ECO:0000313" key="2">
    <source>
        <dbReference type="Proteomes" id="UP000501780"/>
    </source>
</evidence>
<dbReference type="KEGG" id="bfc:BacF7301_05615"/>